<dbReference type="KEGG" id="bhan:CGC63_09360"/>
<dbReference type="Gene3D" id="2.40.50.140">
    <property type="entry name" value="Nucleic acid-binding proteins"/>
    <property type="match status" value="1"/>
</dbReference>
<dbReference type="Pfam" id="PF14520">
    <property type="entry name" value="HHH_5"/>
    <property type="match status" value="1"/>
</dbReference>
<sequence length="644" mass="73362">MNEMRAIIEQLKAANVAYYQESREIMSNYDYDKLYDKLVDMEKETGVIYSDSPTQSVANDFLDFLPKEKHEKKMLSLDKTKSVETLKSWISDKDGILSWKLDGLTVVLTYDNGELQKAVTRGNGTTGEIITQNVSRCKGVPLKIPYKEKLILRGEAVISYTDFDRINSQIEDVGARYKNPRNLASGSIRLLDASESQKRNVQVIIFRLISGSKFKTMDKQFNWLSEIGFNVVEHYPVNKDNIEECVKFFKRKIENNDIPTDGLVVSYNNTDYGNSLGNTSKFERHSFAFKWKDEVAETTLKKIEWSPSRTGLLNPVAIFEPVELEGTTVSRASVHNISIIKELKLGIGDTIKVIKSNMIIPQIVENSTKSNNLDIPKQCPICGGDTNIICSNDTEVLMCMNTHCPEKLIGKFVHFCERDAMNIEGMSEATVDFLVKKGWLKTFKDFYNLSQYKATWMSIPGFGKKSVEKLFLSIEKSKQVSPERLLYALGIPKIGRSQSREIFNHFDTWDDLIKSMKEKFDFSKLDGFGDVLNKSIYDWFKEDYKSEEIEQLVKILVFEEKIKTEELLSLTNKTFVITGSLNKFSNRNDLKSTIETHGGKVTGSVTSKTHYLINNDTTSNSSKNKKAKELGIPIISEEEFLTLL</sequence>
<evidence type="ECO:0000256" key="1">
    <source>
        <dbReference type="ARBA" id="ARBA00022598"/>
    </source>
</evidence>
<evidence type="ECO:0000256" key="7">
    <source>
        <dbReference type="ARBA" id="ARBA00023204"/>
    </source>
</evidence>
<keyword evidence="4 10" id="KW-0227">DNA damage</keyword>
<evidence type="ECO:0000256" key="10">
    <source>
        <dbReference type="HAMAP-Rule" id="MF_01588"/>
    </source>
</evidence>
<dbReference type="Gene3D" id="1.10.150.20">
    <property type="entry name" value="5' to 3' exonuclease, C-terminal subdomain"/>
    <property type="match status" value="2"/>
</dbReference>
<dbReference type="InterPro" id="IPR001357">
    <property type="entry name" value="BRCT_dom"/>
</dbReference>
<keyword evidence="13" id="KW-1185">Reference proteome</keyword>
<dbReference type="SUPFAM" id="SSF47781">
    <property type="entry name" value="RuvA domain 2-like"/>
    <property type="match status" value="1"/>
</dbReference>
<dbReference type="Proteomes" id="UP000003755">
    <property type="component" value="Unassembled WGS sequence"/>
</dbReference>
<dbReference type="InterPro" id="IPR001679">
    <property type="entry name" value="DNA_ligase"/>
</dbReference>
<dbReference type="HAMAP" id="MF_01588">
    <property type="entry name" value="DNA_ligase_A"/>
    <property type="match status" value="1"/>
</dbReference>
<evidence type="ECO:0000256" key="4">
    <source>
        <dbReference type="ARBA" id="ARBA00022763"/>
    </source>
</evidence>
<dbReference type="SUPFAM" id="SSF56091">
    <property type="entry name" value="DNA ligase/mRNA capping enzyme, catalytic domain"/>
    <property type="match status" value="1"/>
</dbReference>
<evidence type="ECO:0000256" key="3">
    <source>
        <dbReference type="ARBA" id="ARBA00022723"/>
    </source>
</evidence>
<feature type="binding site" evidence="10">
    <location>
        <position position="379"/>
    </location>
    <ligand>
        <name>Zn(2+)</name>
        <dbReference type="ChEBI" id="CHEBI:29105"/>
    </ligand>
</feature>
<evidence type="ECO:0000259" key="11">
    <source>
        <dbReference type="PROSITE" id="PS50172"/>
    </source>
</evidence>
<evidence type="ECO:0000256" key="9">
    <source>
        <dbReference type="ARBA" id="ARBA00034005"/>
    </source>
</evidence>
<evidence type="ECO:0000313" key="12">
    <source>
        <dbReference type="EMBL" id="EEX21848.1"/>
    </source>
</evidence>
<evidence type="ECO:0000256" key="8">
    <source>
        <dbReference type="ARBA" id="ARBA00023211"/>
    </source>
</evidence>
<organism evidence="12 13">
    <name type="scientific">Blautia hansenii DSM 20583</name>
    <dbReference type="NCBI Taxonomy" id="537007"/>
    <lineage>
        <taxon>Bacteria</taxon>
        <taxon>Bacillati</taxon>
        <taxon>Bacillota</taxon>
        <taxon>Clostridia</taxon>
        <taxon>Lachnospirales</taxon>
        <taxon>Lachnospiraceae</taxon>
        <taxon>Blautia</taxon>
    </lineage>
</organism>
<feature type="binding site" evidence="10">
    <location>
        <position position="121"/>
    </location>
    <ligand>
        <name>NAD(+)</name>
        <dbReference type="ChEBI" id="CHEBI:57540"/>
    </ligand>
</feature>
<feature type="active site" description="N6-AMP-lysine intermediate" evidence="10">
    <location>
        <position position="100"/>
    </location>
</feature>
<comment type="caution">
    <text evidence="10">Lacks conserved residue(s) required for the propagation of feature annotation.</text>
</comment>
<dbReference type="Pfam" id="PF12826">
    <property type="entry name" value="HHH_2"/>
    <property type="match status" value="1"/>
</dbReference>
<keyword evidence="2 10" id="KW-0235">DNA replication</keyword>
<dbReference type="GO" id="GO:0006260">
    <property type="term" value="P:DNA replication"/>
    <property type="evidence" value="ECO:0007669"/>
    <property type="project" value="UniProtKB-KW"/>
</dbReference>
<dbReference type="eggNOG" id="COG0272">
    <property type="taxonomic scope" value="Bacteria"/>
</dbReference>
<dbReference type="PROSITE" id="PS50172">
    <property type="entry name" value="BRCT"/>
    <property type="match status" value="1"/>
</dbReference>
<evidence type="ECO:0000256" key="6">
    <source>
        <dbReference type="ARBA" id="ARBA00023027"/>
    </source>
</evidence>
<evidence type="ECO:0000313" key="13">
    <source>
        <dbReference type="Proteomes" id="UP000003755"/>
    </source>
</evidence>
<feature type="binding site" evidence="10">
    <location>
        <begin position="76"/>
        <end position="77"/>
    </location>
    <ligand>
        <name>NAD(+)</name>
        <dbReference type="ChEBI" id="CHEBI:57540"/>
    </ligand>
</feature>
<keyword evidence="3 10" id="KW-0479">Metal-binding</keyword>
<dbReference type="NCBIfam" id="TIGR00575">
    <property type="entry name" value="dnlj"/>
    <property type="match status" value="1"/>
</dbReference>
<dbReference type="Pfam" id="PF01653">
    <property type="entry name" value="DNA_ligase_aden"/>
    <property type="match status" value="1"/>
</dbReference>
<reference evidence="12" key="1">
    <citation type="submission" date="2009-09" db="EMBL/GenBank/DDBJ databases">
        <authorList>
            <person name="Weinstock G."/>
            <person name="Sodergren E."/>
            <person name="Clifton S."/>
            <person name="Fulton L."/>
            <person name="Fulton B."/>
            <person name="Courtney L."/>
            <person name="Fronick C."/>
            <person name="Harrison M."/>
            <person name="Strong C."/>
            <person name="Farmer C."/>
            <person name="Delahaunty K."/>
            <person name="Markovic C."/>
            <person name="Hall O."/>
            <person name="Minx P."/>
            <person name="Tomlinson C."/>
            <person name="Mitreva M."/>
            <person name="Nelson J."/>
            <person name="Hou S."/>
            <person name="Wollam A."/>
            <person name="Pepin K.H."/>
            <person name="Johnson M."/>
            <person name="Bhonagiri V."/>
            <person name="Nash W.E."/>
            <person name="Warren W."/>
            <person name="Chinwalla A."/>
            <person name="Mardis E.R."/>
            <person name="Wilson R.K."/>
        </authorList>
    </citation>
    <scope>NUCLEOTIDE SEQUENCE [LARGE SCALE GENOMIC DNA]</scope>
    <source>
        <strain evidence="12">DSM 20583</strain>
    </source>
</reference>
<evidence type="ECO:0000256" key="2">
    <source>
        <dbReference type="ARBA" id="ARBA00022705"/>
    </source>
</evidence>
<dbReference type="SUPFAM" id="SSF50249">
    <property type="entry name" value="Nucleic acid-binding proteins"/>
    <property type="match status" value="1"/>
</dbReference>
<comment type="cofactor">
    <cofactor evidence="10">
        <name>Mg(2+)</name>
        <dbReference type="ChEBI" id="CHEBI:18420"/>
    </cofactor>
    <cofactor evidence="10">
        <name>Mn(2+)</name>
        <dbReference type="ChEBI" id="CHEBI:29035"/>
    </cofactor>
</comment>
<dbReference type="InterPro" id="IPR013839">
    <property type="entry name" value="DNAligase_adenylation"/>
</dbReference>
<dbReference type="EMBL" id="ABYU02000016">
    <property type="protein sequence ID" value="EEX21848.1"/>
    <property type="molecule type" value="Genomic_DNA"/>
</dbReference>
<dbReference type="NCBIfam" id="NF005932">
    <property type="entry name" value="PRK07956.1"/>
    <property type="match status" value="1"/>
</dbReference>
<dbReference type="RefSeq" id="WP_003020666.1">
    <property type="nucleotide sequence ID" value="NZ_CP022413.2"/>
</dbReference>
<dbReference type="Gene3D" id="1.10.287.610">
    <property type="entry name" value="Helix hairpin bin"/>
    <property type="match status" value="1"/>
</dbReference>
<dbReference type="InterPro" id="IPR012340">
    <property type="entry name" value="NA-bd_OB-fold"/>
</dbReference>
<dbReference type="InterPro" id="IPR013840">
    <property type="entry name" value="DNAligase_N"/>
</dbReference>
<dbReference type="Gene3D" id="3.30.470.30">
    <property type="entry name" value="DNA ligase/mRNA capping enzyme"/>
    <property type="match status" value="1"/>
</dbReference>
<keyword evidence="5 10" id="KW-0862">Zinc</keyword>
<feature type="domain" description="BRCT" evidence="11">
    <location>
        <begin position="565"/>
        <end position="644"/>
    </location>
</feature>
<dbReference type="SMART" id="SM00292">
    <property type="entry name" value="BRCT"/>
    <property type="match status" value="1"/>
</dbReference>
<proteinExistence type="inferred from homology"/>
<keyword evidence="7 10" id="KW-0234">DNA repair</keyword>
<dbReference type="HOGENOM" id="CLU_007764_2_0_9"/>
<comment type="catalytic activity">
    <reaction evidence="9 10">
        <text>NAD(+) + (deoxyribonucleotide)n-3'-hydroxyl + 5'-phospho-(deoxyribonucleotide)m = (deoxyribonucleotide)n+m + AMP + beta-nicotinamide D-nucleotide.</text>
        <dbReference type="EC" id="6.5.1.2"/>
    </reaction>
</comment>
<keyword evidence="6 10" id="KW-0520">NAD</keyword>
<dbReference type="SUPFAM" id="SSF52113">
    <property type="entry name" value="BRCT domain"/>
    <property type="match status" value="1"/>
</dbReference>
<keyword evidence="8 10" id="KW-0464">Manganese</keyword>
<dbReference type="GO" id="GO:0046872">
    <property type="term" value="F:metal ion binding"/>
    <property type="evidence" value="ECO:0007669"/>
    <property type="project" value="UniProtKB-KW"/>
</dbReference>
<dbReference type="SMART" id="SM00532">
    <property type="entry name" value="LIGANc"/>
    <property type="match status" value="1"/>
</dbReference>
<accession>C9L7V3</accession>
<keyword evidence="1 10" id="KW-0436">Ligase</keyword>
<keyword evidence="10" id="KW-0460">Magnesium</keyword>
<feature type="binding site" evidence="10">
    <location>
        <position position="290"/>
    </location>
    <ligand>
        <name>NAD(+)</name>
        <dbReference type="ChEBI" id="CHEBI:57540"/>
    </ligand>
</feature>
<gene>
    <name evidence="10 12" type="primary">ligA</name>
    <name evidence="12" type="ORF">BLAHAN_05473</name>
</gene>
<feature type="binding site" evidence="10">
    <location>
        <position position="382"/>
    </location>
    <ligand>
        <name>Zn(2+)</name>
        <dbReference type="ChEBI" id="CHEBI:29105"/>
    </ligand>
</feature>
<comment type="caution">
    <text evidence="12">The sequence shown here is derived from an EMBL/GenBank/DDBJ whole genome shotgun (WGS) entry which is preliminary data.</text>
</comment>
<dbReference type="Gene3D" id="3.40.50.10190">
    <property type="entry name" value="BRCT domain"/>
    <property type="match status" value="1"/>
</dbReference>
<dbReference type="InterPro" id="IPR036420">
    <property type="entry name" value="BRCT_dom_sf"/>
</dbReference>
<dbReference type="EC" id="6.5.1.2" evidence="10"/>
<comment type="function">
    <text evidence="10">DNA ligase that catalyzes the formation of phosphodiester linkages between 5'-phosphoryl and 3'-hydroxyl groups in double-stranded DNA using NAD as a coenzyme and as the energy source for the reaction. It is essential for DNA replication and repair of damaged DNA.</text>
</comment>
<comment type="similarity">
    <text evidence="10">Belongs to the NAD-dependent DNA ligase family. LigA subfamily.</text>
</comment>
<dbReference type="AlphaFoldDB" id="C9L7V3"/>
<dbReference type="CDD" id="cd17748">
    <property type="entry name" value="BRCT_DNA_ligase_like"/>
    <property type="match status" value="1"/>
</dbReference>
<dbReference type="Pfam" id="PF00533">
    <property type="entry name" value="BRCT"/>
    <property type="match status" value="1"/>
</dbReference>
<dbReference type="Pfam" id="PF03120">
    <property type="entry name" value="OB_DNA_ligase"/>
    <property type="match status" value="1"/>
</dbReference>
<dbReference type="GO" id="GO:0003911">
    <property type="term" value="F:DNA ligase (NAD+) activity"/>
    <property type="evidence" value="ECO:0007669"/>
    <property type="project" value="UniProtKB-UniRule"/>
</dbReference>
<feature type="binding site" evidence="10">
    <location>
        <position position="155"/>
    </location>
    <ligand>
        <name>NAD(+)</name>
        <dbReference type="ChEBI" id="CHEBI:57540"/>
    </ligand>
</feature>
<evidence type="ECO:0000256" key="5">
    <source>
        <dbReference type="ARBA" id="ARBA00022833"/>
    </source>
</evidence>
<dbReference type="STRING" id="537007.BLAHAN_05473"/>
<name>C9L7V3_BLAHA</name>
<protein>
    <recommendedName>
        <fullName evidence="10">DNA ligase</fullName>
        <ecNumber evidence="10">6.5.1.2</ecNumber>
    </recommendedName>
    <alternativeName>
        <fullName evidence="10">Polydeoxyribonucleotide synthase [NAD(+)]</fullName>
    </alternativeName>
</protein>
<dbReference type="GO" id="GO:0006281">
    <property type="term" value="P:DNA repair"/>
    <property type="evidence" value="ECO:0007669"/>
    <property type="project" value="UniProtKB-KW"/>
</dbReference>
<feature type="binding site" evidence="10">
    <location>
        <position position="404"/>
    </location>
    <ligand>
        <name>Zn(2+)</name>
        <dbReference type="ChEBI" id="CHEBI:29105"/>
    </ligand>
</feature>
<dbReference type="InterPro" id="IPR004150">
    <property type="entry name" value="NAD_DNA_ligase_OB"/>
</dbReference>
<dbReference type="InterPro" id="IPR010994">
    <property type="entry name" value="RuvA_2-like"/>
</dbReference>
<dbReference type="PIRSF" id="PIRSF001604">
    <property type="entry name" value="LigA"/>
    <property type="match status" value="1"/>
</dbReference>
<dbReference type="InterPro" id="IPR041663">
    <property type="entry name" value="DisA/LigA_HHH"/>
</dbReference>